<dbReference type="GO" id="GO:0043634">
    <property type="term" value="P:polyadenylation-dependent ncRNA catabolic process"/>
    <property type="evidence" value="ECO:0007669"/>
    <property type="project" value="TreeGrafter"/>
</dbReference>
<protein>
    <recommendedName>
        <fullName evidence="8">Polymerase nucleotidyl transferase domain-containing protein</fullName>
    </recommendedName>
</protein>
<dbReference type="InterPro" id="IPR043519">
    <property type="entry name" value="NT_sf"/>
</dbReference>
<name>A0A8K1FLD1_PYTOL</name>
<dbReference type="GO" id="GO:0031123">
    <property type="term" value="P:RNA 3'-end processing"/>
    <property type="evidence" value="ECO:0007669"/>
    <property type="project" value="TreeGrafter"/>
</dbReference>
<feature type="domain" description="Poly(A) RNA polymerase mitochondrial-like central palm" evidence="5">
    <location>
        <begin position="291"/>
        <end position="420"/>
    </location>
</feature>
<dbReference type="Pfam" id="PF22600">
    <property type="entry name" value="MTPAP-like_central"/>
    <property type="match status" value="1"/>
</dbReference>
<dbReference type="GO" id="GO:1990817">
    <property type="term" value="F:poly(A) RNA polymerase activity"/>
    <property type="evidence" value="ECO:0007669"/>
    <property type="project" value="InterPro"/>
</dbReference>
<sequence length="601" mass="66823">MRMQMLIQLMSWRFEEFVTSVEHEEFFDYVKDKLVSKEAPVKVQDFVSAKLPELVEAVKCEVEFQARVIFETSTIAIQDEQEWGPLDAVCLETDDGDTIAIRVYDVTQSAKKLVDSVIVSSDEDECSKASTLELNVEFVSPQERRRRPRTTARGKQDEELRSHHLDVMLHGEREEERVTKGVASMEISSPKAGVAVVQSDVDAEKSTKASTGSEPETTGRKRTMTKKRESYVDGVGVLSLPVPVWLDDNEYVNDTVIPVATRLGQEMVWYCEYTQARIDEVHNAIEDAIWNISVEVQAIWPDAHVACFGSFSTGLWLPSSDVDVVVMDIPADVFEASERAYGNGGVTPKKRPFVRGIAELEEIATRLRSQPWIKHIEVVRGAKVPVAKVVLADRDLRVDVSIENHHTRLGIEASVIVRDYITAIPVLHPLIMVLKQFLREKGLNNAFTGGLSSYCVSLMAVYLVERQGATNYSGADVGQLLLDFLEFYGTIFSYATTGISLKAEAFGEYFLDLTLGANGVPLLMPQLVIDDPVYEDGQHNAAAGAFAIARAIAAFENAFYAVTYHRPTKFTPTPLSQLVHWSGHAAEGAKTKPVTPRESTN</sequence>
<dbReference type="GO" id="GO:0031499">
    <property type="term" value="C:TRAMP complex"/>
    <property type="evidence" value="ECO:0007669"/>
    <property type="project" value="TreeGrafter"/>
</dbReference>
<dbReference type="PANTHER" id="PTHR23092">
    <property type="entry name" value="POLY(A) RNA POLYMERASE"/>
    <property type="match status" value="1"/>
</dbReference>
<accession>A0A8K1FLD1</accession>
<dbReference type="Pfam" id="PF03828">
    <property type="entry name" value="PAP_assoc"/>
    <property type="match status" value="1"/>
</dbReference>
<dbReference type="SUPFAM" id="SSF81631">
    <property type="entry name" value="PAP/OAS1 substrate-binding domain"/>
    <property type="match status" value="1"/>
</dbReference>
<dbReference type="GO" id="GO:0003729">
    <property type="term" value="F:mRNA binding"/>
    <property type="evidence" value="ECO:0007669"/>
    <property type="project" value="TreeGrafter"/>
</dbReference>
<keyword evidence="1" id="KW-0479">Metal-binding</keyword>
<evidence type="ECO:0000259" key="5">
    <source>
        <dbReference type="Pfam" id="PF22600"/>
    </source>
</evidence>
<organism evidence="6 7">
    <name type="scientific">Pythium oligandrum</name>
    <name type="common">Mycoparasitic fungus</name>
    <dbReference type="NCBI Taxonomy" id="41045"/>
    <lineage>
        <taxon>Eukaryota</taxon>
        <taxon>Sar</taxon>
        <taxon>Stramenopiles</taxon>
        <taxon>Oomycota</taxon>
        <taxon>Peronosporomycetes</taxon>
        <taxon>Pythiales</taxon>
        <taxon>Pythiaceae</taxon>
        <taxon>Pythium</taxon>
    </lineage>
</organism>
<keyword evidence="2" id="KW-0460">Magnesium</keyword>
<keyword evidence="7" id="KW-1185">Reference proteome</keyword>
<evidence type="ECO:0000256" key="3">
    <source>
        <dbReference type="SAM" id="MobiDB-lite"/>
    </source>
</evidence>
<dbReference type="InterPro" id="IPR045862">
    <property type="entry name" value="Trf4-like"/>
</dbReference>
<dbReference type="CDD" id="cd05402">
    <property type="entry name" value="NT_PAP_TUTase"/>
    <property type="match status" value="1"/>
</dbReference>
<evidence type="ECO:0000256" key="2">
    <source>
        <dbReference type="ARBA" id="ARBA00022842"/>
    </source>
</evidence>
<dbReference type="Gene3D" id="1.10.1410.10">
    <property type="match status" value="1"/>
</dbReference>
<dbReference type="Gene3D" id="3.30.460.10">
    <property type="entry name" value="Beta Polymerase, domain 2"/>
    <property type="match status" value="1"/>
</dbReference>
<proteinExistence type="predicted"/>
<dbReference type="SUPFAM" id="SSF81301">
    <property type="entry name" value="Nucleotidyltransferase"/>
    <property type="match status" value="1"/>
</dbReference>
<dbReference type="Proteomes" id="UP000794436">
    <property type="component" value="Unassembled WGS sequence"/>
</dbReference>
<dbReference type="InterPro" id="IPR002058">
    <property type="entry name" value="PAP_assoc"/>
</dbReference>
<feature type="region of interest" description="Disordered" evidence="3">
    <location>
        <begin position="200"/>
        <end position="226"/>
    </location>
</feature>
<evidence type="ECO:0000313" key="6">
    <source>
        <dbReference type="EMBL" id="TMW63722.1"/>
    </source>
</evidence>
<dbReference type="GO" id="GO:0005730">
    <property type="term" value="C:nucleolus"/>
    <property type="evidence" value="ECO:0007669"/>
    <property type="project" value="TreeGrafter"/>
</dbReference>
<dbReference type="InterPro" id="IPR054708">
    <property type="entry name" value="MTPAP-like_central"/>
</dbReference>
<dbReference type="GO" id="GO:0046872">
    <property type="term" value="F:metal ion binding"/>
    <property type="evidence" value="ECO:0007669"/>
    <property type="project" value="UniProtKB-KW"/>
</dbReference>
<dbReference type="AlphaFoldDB" id="A0A8K1FLD1"/>
<comment type="caution">
    <text evidence="6">The sequence shown here is derived from an EMBL/GenBank/DDBJ whole genome shotgun (WGS) entry which is preliminary data.</text>
</comment>
<evidence type="ECO:0000256" key="1">
    <source>
        <dbReference type="ARBA" id="ARBA00022723"/>
    </source>
</evidence>
<dbReference type="EMBL" id="SPLM01000072">
    <property type="protein sequence ID" value="TMW63722.1"/>
    <property type="molecule type" value="Genomic_DNA"/>
</dbReference>
<feature type="domain" description="PAP-associated" evidence="4">
    <location>
        <begin position="477"/>
        <end position="532"/>
    </location>
</feature>
<dbReference type="PANTHER" id="PTHR23092:SF15">
    <property type="entry name" value="INACTIVE NON-CANONICAL POLY(A) RNA POLYMERASE PROTEIN TRF4-2-RELATED"/>
    <property type="match status" value="1"/>
</dbReference>
<evidence type="ECO:0008006" key="8">
    <source>
        <dbReference type="Google" id="ProtNLM"/>
    </source>
</evidence>
<evidence type="ECO:0000313" key="7">
    <source>
        <dbReference type="Proteomes" id="UP000794436"/>
    </source>
</evidence>
<reference evidence="6" key="1">
    <citation type="submission" date="2019-03" db="EMBL/GenBank/DDBJ databases">
        <title>Long read genome sequence of the mycoparasitic Pythium oligandrum ATCC 38472 isolated from sugarbeet rhizosphere.</title>
        <authorList>
            <person name="Gaulin E."/>
        </authorList>
    </citation>
    <scope>NUCLEOTIDE SEQUENCE</scope>
    <source>
        <strain evidence="6">ATCC 38472_TT</strain>
    </source>
</reference>
<evidence type="ECO:0000259" key="4">
    <source>
        <dbReference type="Pfam" id="PF03828"/>
    </source>
</evidence>
<dbReference type="OrthoDB" id="273917at2759"/>
<gene>
    <name evidence="6" type="ORF">Poli38472_002663</name>
</gene>